<dbReference type="eggNOG" id="ENOG502S7B4">
    <property type="taxonomic scope" value="Eukaryota"/>
</dbReference>
<dbReference type="RefSeq" id="XP_013025553.1">
    <property type="nucleotide sequence ID" value="XM_013170099.1"/>
</dbReference>
<proteinExistence type="predicted"/>
<name>S9X6X4_SCHCR</name>
<dbReference type="SUPFAM" id="SSF56784">
    <property type="entry name" value="HAD-like"/>
    <property type="match status" value="1"/>
</dbReference>
<dbReference type="GeneID" id="25035740"/>
<sequence length="292" mass="33121">MLFVVDFDETITAHDTISCIAEAANKPDLWSFLAKAYWDEYLSWRSGLPKLTTLSSYLDLLRKGGFAEAASIQRIQKHKFFEGLTPEQLEGVASSITLRDGFDKFLQLLMPRLRDGTDEFHILSINWSSRVIEATLRRIPDIDTGLITIHSNDLEMDPTNQLTTGKIVPFHAESLILTADDKAREFQTLVRSSPYNATVYIGDSSTDFGCFSHASISILFLATEKILFTLESFSDVRLLKLDASYDLSNTKERPQFNPSPLYQSQSLKAQSLSQTKIYTCDQWHIITAVFRR</sequence>
<dbReference type="Gene3D" id="3.40.50.1000">
    <property type="entry name" value="HAD superfamily/HAD-like"/>
    <property type="match status" value="1"/>
</dbReference>
<dbReference type="OMA" id="STTDMEC"/>
<dbReference type="STRING" id="653667.S9X6X4"/>
<dbReference type="PANTHER" id="PTHR28181:SF1">
    <property type="entry name" value="COLD TOLERANCE PROTEIN 1"/>
    <property type="match status" value="1"/>
</dbReference>
<evidence type="ECO:0000313" key="1">
    <source>
        <dbReference type="EMBL" id="EPY49526.1"/>
    </source>
</evidence>
<keyword evidence="2" id="KW-1185">Reference proteome</keyword>
<organism evidence="1 2">
    <name type="scientific">Schizosaccharomyces cryophilus (strain OY26 / ATCC MYA-4695 / CBS 11777 / NBRC 106824 / NRRL Y48691)</name>
    <name type="common">Fission yeast</name>
    <dbReference type="NCBI Taxonomy" id="653667"/>
    <lineage>
        <taxon>Eukaryota</taxon>
        <taxon>Fungi</taxon>
        <taxon>Dikarya</taxon>
        <taxon>Ascomycota</taxon>
        <taxon>Taphrinomycotina</taxon>
        <taxon>Schizosaccharomycetes</taxon>
        <taxon>Schizosaccharomycetales</taxon>
        <taxon>Schizosaccharomycetaceae</taxon>
        <taxon>Schizosaccharomyces</taxon>
    </lineage>
</organism>
<evidence type="ECO:0000313" key="2">
    <source>
        <dbReference type="Proteomes" id="UP000015464"/>
    </source>
</evidence>
<dbReference type="PANTHER" id="PTHR28181">
    <property type="entry name" value="UPF0655 PROTEIN YCR015C"/>
    <property type="match status" value="1"/>
</dbReference>
<dbReference type="Proteomes" id="UP000015464">
    <property type="component" value="Unassembled WGS sequence"/>
</dbReference>
<dbReference type="InterPro" id="IPR023214">
    <property type="entry name" value="HAD_sf"/>
</dbReference>
<accession>S9X6X4</accession>
<dbReference type="HOGENOM" id="CLU_056574_2_0_1"/>
<dbReference type="OrthoDB" id="10255128at2759"/>
<reference evidence="1 2" key="1">
    <citation type="journal article" date="2011" name="Science">
        <title>Comparative functional genomics of the fission yeasts.</title>
        <authorList>
            <person name="Rhind N."/>
            <person name="Chen Z."/>
            <person name="Yassour M."/>
            <person name="Thompson D.A."/>
            <person name="Haas B.J."/>
            <person name="Habib N."/>
            <person name="Wapinski I."/>
            <person name="Roy S."/>
            <person name="Lin M.F."/>
            <person name="Heiman D.I."/>
            <person name="Young S.K."/>
            <person name="Furuya K."/>
            <person name="Guo Y."/>
            <person name="Pidoux A."/>
            <person name="Chen H.M."/>
            <person name="Robbertse B."/>
            <person name="Goldberg J.M."/>
            <person name="Aoki K."/>
            <person name="Bayne E.H."/>
            <person name="Berlin A.M."/>
            <person name="Desjardins C.A."/>
            <person name="Dobbs E."/>
            <person name="Dukaj L."/>
            <person name="Fan L."/>
            <person name="FitzGerald M.G."/>
            <person name="French C."/>
            <person name="Gujja S."/>
            <person name="Hansen K."/>
            <person name="Keifenheim D."/>
            <person name="Levin J.Z."/>
            <person name="Mosher R.A."/>
            <person name="Mueller C.A."/>
            <person name="Pfiffner J."/>
            <person name="Priest M."/>
            <person name="Russ C."/>
            <person name="Smialowska A."/>
            <person name="Swoboda P."/>
            <person name="Sykes S.M."/>
            <person name="Vaughn M."/>
            <person name="Vengrova S."/>
            <person name="Yoder R."/>
            <person name="Zeng Q."/>
            <person name="Allshire R."/>
            <person name="Baulcombe D."/>
            <person name="Birren B.W."/>
            <person name="Brown W."/>
            <person name="Ekwall K."/>
            <person name="Kellis M."/>
            <person name="Leatherwood J."/>
            <person name="Levin H."/>
            <person name="Margalit H."/>
            <person name="Martienssen R."/>
            <person name="Nieduszynski C.A."/>
            <person name="Spatafora J.W."/>
            <person name="Friedman N."/>
            <person name="Dalgaard J.Z."/>
            <person name="Baumann P."/>
            <person name="Niki H."/>
            <person name="Regev A."/>
            <person name="Nusbaum C."/>
        </authorList>
    </citation>
    <scope>NUCLEOTIDE SEQUENCE [LARGE SCALE GENOMIC DNA]</scope>
    <source>
        <strain evidence="2">OY26 / ATCC MYA-4695 / CBS 11777 / NBRC 106824 / NRRL Y48691</strain>
    </source>
</reference>
<dbReference type="InterPro" id="IPR050849">
    <property type="entry name" value="HAD-like_hydrolase_phosphatase"/>
</dbReference>
<protein>
    <submittedName>
        <fullName evidence="1">Fungal protein</fullName>
    </submittedName>
</protein>
<dbReference type="Pfam" id="PF12710">
    <property type="entry name" value="HAD"/>
    <property type="match status" value="1"/>
</dbReference>
<gene>
    <name evidence="1" type="ORF">SPOG_01411</name>
</gene>
<dbReference type="InterPro" id="IPR036412">
    <property type="entry name" value="HAD-like_sf"/>
</dbReference>
<dbReference type="EMBL" id="KE546995">
    <property type="protein sequence ID" value="EPY49526.1"/>
    <property type="molecule type" value="Genomic_DNA"/>
</dbReference>
<dbReference type="AlphaFoldDB" id="S9X6X4"/>